<name>A0A0F9PP32_9ZZZZ</name>
<protein>
    <submittedName>
        <fullName evidence="1">Uncharacterized protein</fullName>
    </submittedName>
</protein>
<organism evidence="1">
    <name type="scientific">marine sediment metagenome</name>
    <dbReference type="NCBI Taxonomy" id="412755"/>
    <lineage>
        <taxon>unclassified sequences</taxon>
        <taxon>metagenomes</taxon>
        <taxon>ecological metagenomes</taxon>
    </lineage>
</organism>
<dbReference type="AlphaFoldDB" id="A0A0F9PP32"/>
<comment type="caution">
    <text evidence="1">The sequence shown here is derived from an EMBL/GenBank/DDBJ whole genome shotgun (WGS) entry which is preliminary data.</text>
</comment>
<gene>
    <name evidence="1" type="ORF">LCGC14_0802580</name>
</gene>
<dbReference type="EMBL" id="LAZR01002168">
    <property type="protein sequence ID" value="KKN33555.1"/>
    <property type="molecule type" value="Genomic_DNA"/>
</dbReference>
<evidence type="ECO:0000313" key="1">
    <source>
        <dbReference type="EMBL" id="KKN33555.1"/>
    </source>
</evidence>
<reference evidence="1" key="1">
    <citation type="journal article" date="2015" name="Nature">
        <title>Complex archaea that bridge the gap between prokaryotes and eukaryotes.</title>
        <authorList>
            <person name="Spang A."/>
            <person name="Saw J.H."/>
            <person name="Jorgensen S.L."/>
            <person name="Zaremba-Niedzwiedzka K."/>
            <person name="Martijn J."/>
            <person name="Lind A.E."/>
            <person name="van Eijk R."/>
            <person name="Schleper C."/>
            <person name="Guy L."/>
            <person name="Ettema T.J."/>
        </authorList>
    </citation>
    <scope>NUCLEOTIDE SEQUENCE</scope>
</reference>
<accession>A0A0F9PP32</accession>
<proteinExistence type="predicted"/>
<sequence length="148" mass="16993">MSERLLCYVRGTKMVNLIELLRETMIIKDLSPERTAPFIGCTGRQVRRWINGESNPGPVHRKAIEKGIKKINREIPGDTPDGLVSWRAMKIPEEEKAIYRKLDAFFIKLIKAARSSGRRFTTQDDENFEGFEEIVHLASKLKVKLPVI</sequence>